<dbReference type="Proteomes" id="UP000243535">
    <property type="component" value="Unassembled WGS sequence"/>
</dbReference>
<evidence type="ECO:0000256" key="10">
    <source>
        <dbReference type="ARBA" id="ARBA00023136"/>
    </source>
</evidence>
<dbReference type="CDD" id="cd00371">
    <property type="entry name" value="HMA"/>
    <property type="match status" value="2"/>
</dbReference>
<dbReference type="InterPro" id="IPR017969">
    <property type="entry name" value="Heavy-metal-associated_CS"/>
</dbReference>
<feature type="transmembrane region" description="Helical" evidence="11">
    <location>
        <begin position="739"/>
        <end position="756"/>
    </location>
</feature>
<accession>A0A0K6GTR0</accession>
<dbReference type="InterPro" id="IPR008250">
    <property type="entry name" value="ATPase_P-typ_transduc_dom_A_sf"/>
</dbReference>
<dbReference type="SUPFAM" id="SSF56784">
    <property type="entry name" value="HAD-like"/>
    <property type="match status" value="1"/>
</dbReference>
<dbReference type="SUPFAM" id="SSF81653">
    <property type="entry name" value="Calcium ATPase, transduction domain A"/>
    <property type="match status" value="1"/>
</dbReference>
<dbReference type="AlphaFoldDB" id="A0A0K6GTR0"/>
<keyword evidence="6 11" id="KW-0547">Nucleotide-binding</keyword>
<evidence type="ECO:0000256" key="9">
    <source>
        <dbReference type="ARBA" id="ARBA00022989"/>
    </source>
</evidence>
<dbReference type="Pfam" id="PF00122">
    <property type="entry name" value="E1-E2_ATPase"/>
    <property type="match status" value="1"/>
</dbReference>
<feature type="domain" description="HMA" evidence="12">
    <location>
        <begin position="3"/>
        <end position="69"/>
    </location>
</feature>
<dbReference type="PRINTS" id="PR00119">
    <property type="entry name" value="CATATPASE"/>
</dbReference>
<dbReference type="OrthoDB" id="8552908at2"/>
<dbReference type="NCBIfam" id="TIGR01511">
    <property type="entry name" value="ATPase-IB1_Cu"/>
    <property type="match status" value="1"/>
</dbReference>
<keyword evidence="10 11" id="KW-0472">Membrane</keyword>
<dbReference type="PANTHER" id="PTHR43520:SF8">
    <property type="entry name" value="P-TYPE CU(+) TRANSPORTER"/>
    <property type="match status" value="1"/>
</dbReference>
<keyword evidence="14" id="KW-1185">Reference proteome</keyword>
<dbReference type="GO" id="GO:0043682">
    <property type="term" value="F:P-type divalent copper transporter activity"/>
    <property type="evidence" value="ECO:0007669"/>
    <property type="project" value="TreeGrafter"/>
</dbReference>
<keyword evidence="3 11" id="KW-1003">Cell membrane</keyword>
<dbReference type="PROSITE" id="PS50846">
    <property type="entry name" value="HMA_2"/>
    <property type="match status" value="2"/>
</dbReference>
<dbReference type="Gene3D" id="2.70.150.10">
    <property type="entry name" value="Calcium-transporting ATPase, cytoplasmic transduction domain A"/>
    <property type="match status" value="1"/>
</dbReference>
<dbReference type="FunFam" id="3.30.70.100:FF:000001">
    <property type="entry name" value="ATPase copper transporting beta"/>
    <property type="match status" value="1"/>
</dbReference>
<organism evidence="13 14">
    <name type="scientific">Gulbenkiania indica</name>
    <dbReference type="NCBI Taxonomy" id="375574"/>
    <lineage>
        <taxon>Bacteria</taxon>
        <taxon>Pseudomonadati</taxon>
        <taxon>Pseudomonadota</taxon>
        <taxon>Betaproteobacteria</taxon>
        <taxon>Neisseriales</taxon>
        <taxon>Chromobacteriaceae</taxon>
        <taxon>Gulbenkiania</taxon>
    </lineage>
</organism>
<dbReference type="InterPro" id="IPR027256">
    <property type="entry name" value="P-typ_ATPase_IB"/>
</dbReference>
<feature type="transmembrane region" description="Helical" evidence="11">
    <location>
        <begin position="223"/>
        <end position="247"/>
    </location>
</feature>
<feature type="transmembrane region" description="Helical" evidence="11">
    <location>
        <begin position="434"/>
        <end position="460"/>
    </location>
</feature>
<reference evidence="14" key="1">
    <citation type="submission" date="2015-08" db="EMBL/GenBank/DDBJ databases">
        <authorList>
            <person name="Varghese N."/>
        </authorList>
    </citation>
    <scope>NUCLEOTIDE SEQUENCE [LARGE SCALE GENOMIC DNA]</scope>
    <source>
        <strain evidence="14">DSM 17901</strain>
    </source>
</reference>
<dbReference type="SUPFAM" id="SSF55008">
    <property type="entry name" value="HMA, heavy metal-associated domain"/>
    <property type="match status" value="2"/>
</dbReference>
<feature type="transmembrane region" description="Helical" evidence="11">
    <location>
        <begin position="762"/>
        <end position="782"/>
    </location>
</feature>
<keyword evidence="5 11" id="KW-0479">Metal-binding</keyword>
<evidence type="ECO:0000256" key="5">
    <source>
        <dbReference type="ARBA" id="ARBA00022723"/>
    </source>
</evidence>
<dbReference type="GO" id="GO:0055070">
    <property type="term" value="P:copper ion homeostasis"/>
    <property type="evidence" value="ECO:0007669"/>
    <property type="project" value="TreeGrafter"/>
</dbReference>
<feature type="transmembrane region" description="Helical" evidence="11">
    <location>
        <begin position="404"/>
        <end position="428"/>
    </location>
</feature>
<protein>
    <submittedName>
        <fullName evidence="13">Copper-(Or silver)-translocating P-type ATPase</fullName>
    </submittedName>
</protein>
<sequence>MSHRITLPVEGMTCNACAARVERQLNRLPGVEAAVSFASEAATVALPDDGSSGLSDVVAMIEKTGYRVPQARETVEIEGMTCAACANRLEKVLNRLPGMQASVSFASESATLSYPEGVYDFEQIAQTVRKAGFGARRPEVAPESASANLEARHATAWQRDRRAFAVSALLTLPFLLEMALMLSGSHHGFLPRWLQWMLATPVQFVIGWRFYRGAWHALRGGGANMDVLVALGTTMAWLLSTVVTVAGLHTQHVYFEASAAVITLVLLGKLLESRAKGKTAGAIEALIRLAPRTARVEREGQWVDVPAEQLAEGDRVMVRNGETVPVDGTVVSGHASLDESMLTGESLPVGKQAGDAVFAGTRNREGMLEVLATGVGSRTQLADIVRMVKTAQGSKAPIQRLADVISGVFVPAVLGIALLTLVATGLLTGNWVEALIRAVAVLVIACPCALGLATPTAVMVGMGNGARRGILFRNAAALEHAGRLTALVLDKTGTLTEGQPQVRSVQGFGVSPESVLQWAASVEAGSEHPLARAVLAEARNRTLSPLAVEAFVATIGQGVEAHVAGVGRIRVGVPGWAGPAPTEVDAHYADGLTVLAVARDGQCIGLIAVADPLRATSVEAVRRLKEAGVRVVMLTGDNAATARRVAAEAGITHWQAQVRPEEKAAEVARLKAEGHIVGMAGDGINDAPALALADVSFAMGTGADVAIEAADVTLMRADLVHLADAIRLSRATLTKIRQNLFFAFVYNTLGIPLAALGWLNPVIAGAAMAASSVSVVTNSLLLRRWK</sequence>
<evidence type="ECO:0000256" key="2">
    <source>
        <dbReference type="ARBA" id="ARBA00006024"/>
    </source>
</evidence>
<evidence type="ECO:0000256" key="4">
    <source>
        <dbReference type="ARBA" id="ARBA00022692"/>
    </source>
</evidence>
<dbReference type="InterPro" id="IPR018303">
    <property type="entry name" value="ATPase_P-typ_P_site"/>
</dbReference>
<comment type="similarity">
    <text evidence="2 11">Belongs to the cation transport ATPase (P-type) (TC 3.A.3) family. Type IB subfamily.</text>
</comment>
<dbReference type="NCBIfam" id="TIGR01525">
    <property type="entry name" value="ATPase-IB_hvy"/>
    <property type="match status" value="1"/>
</dbReference>
<evidence type="ECO:0000259" key="12">
    <source>
        <dbReference type="PROSITE" id="PS50846"/>
    </source>
</evidence>
<dbReference type="CDD" id="cd02094">
    <property type="entry name" value="P-type_ATPase_Cu-like"/>
    <property type="match status" value="1"/>
</dbReference>
<dbReference type="GO" id="GO:0005886">
    <property type="term" value="C:plasma membrane"/>
    <property type="evidence" value="ECO:0007669"/>
    <property type="project" value="UniProtKB-SubCell"/>
</dbReference>
<dbReference type="Pfam" id="PF00403">
    <property type="entry name" value="HMA"/>
    <property type="match status" value="2"/>
</dbReference>
<evidence type="ECO:0000313" key="13">
    <source>
        <dbReference type="EMBL" id="CUA82130.1"/>
    </source>
</evidence>
<evidence type="ECO:0000256" key="6">
    <source>
        <dbReference type="ARBA" id="ARBA00022741"/>
    </source>
</evidence>
<evidence type="ECO:0000256" key="8">
    <source>
        <dbReference type="ARBA" id="ARBA00022967"/>
    </source>
</evidence>
<keyword evidence="8" id="KW-1278">Translocase</keyword>
<keyword evidence="7 11" id="KW-0067">ATP-binding</keyword>
<gene>
    <name evidence="13" type="ORF">Ga0061063_0986</name>
</gene>
<name>A0A0K6GTR0_9NEIS</name>
<dbReference type="InterPro" id="IPR036163">
    <property type="entry name" value="HMA_dom_sf"/>
</dbReference>
<dbReference type="EMBL" id="CYHA01000002">
    <property type="protein sequence ID" value="CUA82130.1"/>
    <property type="molecule type" value="Genomic_DNA"/>
</dbReference>
<keyword evidence="9 11" id="KW-1133">Transmembrane helix</keyword>
<dbReference type="InterPro" id="IPR036412">
    <property type="entry name" value="HAD-like_sf"/>
</dbReference>
<dbReference type="InterPro" id="IPR044492">
    <property type="entry name" value="P_typ_ATPase_HD_dom"/>
</dbReference>
<dbReference type="STRING" id="375574.GCA_001418035_00778"/>
<dbReference type="Pfam" id="PF00702">
    <property type="entry name" value="Hydrolase"/>
    <property type="match status" value="1"/>
</dbReference>
<dbReference type="PROSITE" id="PS01047">
    <property type="entry name" value="HMA_1"/>
    <property type="match status" value="2"/>
</dbReference>
<comment type="subcellular location">
    <subcellularLocation>
        <location evidence="1">Cell membrane</location>
        <topology evidence="1">Multi-pass membrane protein</topology>
    </subcellularLocation>
</comment>
<dbReference type="SFLD" id="SFLDF00027">
    <property type="entry name" value="p-type_atpase"/>
    <property type="match status" value="1"/>
</dbReference>
<feature type="transmembrane region" description="Helical" evidence="11">
    <location>
        <begin position="163"/>
        <end position="181"/>
    </location>
</feature>
<feature type="transmembrane region" description="Helical" evidence="11">
    <location>
        <begin position="253"/>
        <end position="271"/>
    </location>
</feature>
<dbReference type="InterPro" id="IPR001757">
    <property type="entry name" value="P_typ_ATPase"/>
</dbReference>
<dbReference type="PRINTS" id="PR00942">
    <property type="entry name" value="CUATPASEI"/>
</dbReference>
<dbReference type="SFLD" id="SFLDS00003">
    <property type="entry name" value="Haloacid_Dehalogenase"/>
    <property type="match status" value="1"/>
</dbReference>
<evidence type="ECO:0000256" key="1">
    <source>
        <dbReference type="ARBA" id="ARBA00004651"/>
    </source>
</evidence>
<dbReference type="GO" id="GO:0060003">
    <property type="term" value="P:copper ion export"/>
    <property type="evidence" value="ECO:0007669"/>
    <property type="project" value="UniProtKB-ARBA"/>
</dbReference>
<dbReference type="GO" id="GO:0005507">
    <property type="term" value="F:copper ion binding"/>
    <property type="evidence" value="ECO:0007669"/>
    <property type="project" value="TreeGrafter"/>
</dbReference>
<evidence type="ECO:0000256" key="3">
    <source>
        <dbReference type="ARBA" id="ARBA00022475"/>
    </source>
</evidence>
<evidence type="ECO:0000256" key="11">
    <source>
        <dbReference type="RuleBase" id="RU362081"/>
    </source>
</evidence>
<dbReference type="InterPro" id="IPR023298">
    <property type="entry name" value="ATPase_P-typ_TM_dom_sf"/>
</dbReference>
<dbReference type="InterPro" id="IPR023214">
    <property type="entry name" value="HAD_sf"/>
</dbReference>
<evidence type="ECO:0000256" key="7">
    <source>
        <dbReference type="ARBA" id="ARBA00022840"/>
    </source>
</evidence>
<dbReference type="SUPFAM" id="SSF81665">
    <property type="entry name" value="Calcium ATPase, transmembrane domain M"/>
    <property type="match status" value="1"/>
</dbReference>
<dbReference type="PANTHER" id="PTHR43520">
    <property type="entry name" value="ATP7, ISOFORM B"/>
    <property type="match status" value="1"/>
</dbReference>
<dbReference type="NCBIfam" id="TIGR01494">
    <property type="entry name" value="ATPase_P-type"/>
    <property type="match status" value="1"/>
</dbReference>
<feature type="transmembrane region" description="Helical" evidence="11">
    <location>
        <begin position="193"/>
        <end position="211"/>
    </location>
</feature>
<dbReference type="PROSITE" id="PS00154">
    <property type="entry name" value="ATPASE_E1_E2"/>
    <property type="match status" value="1"/>
</dbReference>
<dbReference type="GO" id="GO:0005524">
    <property type="term" value="F:ATP binding"/>
    <property type="evidence" value="ECO:0007669"/>
    <property type="project" value="UniProtKB-UniRule"/>
</dbReference>
<dbReference type="RefSeq" id="WP_055433493.1">
    <property type="nucleotide sequence ID" value="NZ_CYHA01000002.1"/>
</dbReference>
<dbReference type="FunFam" id="2.70.150.10:FF:000020">
    <property type="entry name" value="Copper-exporting P-type ATPase A"/>
    <property type="match status" value="1"/>
</dbReference>
<dbReference type="Gene3D" id="3.40.50.1000">
    <property type="entry name" value="HAD superfamily/HAD-like"/>
    <property type="match status" value="1"/>
</dbReference>
<dbReference type="InterPro" id="IPR006121">
    <property type="entry name" value="HMA_dom"/>
</dbReference>
<dbReference type="InterPro" id="IPR023299">
    <property type="entry name" value="ATPase_P-typ_cyto_dom_N"/>
</dbReference>
<dbReference type="Gene3D" id="3.30.70.100">
    <property type="match status" value="2"/>
</dbReference>
<dbReference type="GO" id="GO:0016887">
    <property type="term" value="F:ATP hydrolysis activity"/>
    <property type="evidence" value="ECO:0007669"/>
    <property type="project" value="InterPro"/>
</dbReference>
<evidence type="ECO:0000313" key="14">
    <source>
        <dbReference type="Proteomes" id="UP000243535"/>
    </source>
</evidence>
<feature type="domain" description="HMA" evidence="12">
    <location>
        <begin position="71"/>
        <end position="136"/>
    </location>
</feature>
<dbReference type="Gene3D" id="3.40.1110.10">
    <property type="entry name" value="Calcium-transporting ATPase, cytoplasmic domain N"/>
    <property type="match status" value="1"/>
</dbReference>
<proteinExistence type="inferred from homology"/>
<keyword evidence="4 11" id="KW-0812">Transmembrane</keyword>
<dbReference type="InterPro" id="IPR059000">
    <property type="entry name" value="ATPase_P-type_domA"/>
</dbReference>
<dbReference type="SFLD" id="SFLDG00002">
    <property type="entry name" value="C1.7:_P-type_atpase_like"/>
    <property type="match status" value="1"/>
</dbReference>